<evidence type="ECO:0000259" key="12">
    <source>
        <dbReference type="PROSITE" id="PS50075"/>
    </source>
</evidence>
<keyword evidence="7" id="KW-0677">Repeat</keyword>
<feature type="active site" description="Proton donor; for dehydratase activity" evidence="11">
    <location>
        <position position="1098"/>
    </location>
</feature>
<evidence type="ECO:0000313" key="16">
    <source>
        <dbReference type="Proteomes" id="UP001596540"/>
    </source>
</evidence>
<dbReference type="InterPro" id="IPR011032">
    <property type="entry name" value="GroES-like_sf"/>
</dbReference>
<dbReference type="Pfam" id="PF08659">
    <property type="entry name" value="KR"/>
    <property type="match status" value="1"/>
</dbReference>
<dbReference type="InterPro" id="IPR042104">
    <property type="entry name" value="PKS_dehydratase_sf"/>
</dbReference>
<dbReference type="SMART" id="SM00829">
    <property type="entry name" value="PKS_ER"/>
    <property type="match status" value="1"/>
</dbReference>
<dbReference type="Pfam" id="PF02801">
    <property type="entry name" value="Ketoacyl-synt_C"/>
    <property type="match status" value="1"/>
</dbReference>
<dbReference type="SMART" id="SM00823">
    <property type="entry name" value="PKS_PP"/>
    <property type="match status" value="1"/>
</dbReference>
<dbReference type="EMBL" id="JBHTBH010000005">
    <property type="protein sequence ID" value="MFC7328711.1"/>
    <property type="molecule type" value="Genomic_DNA"/>
</dbReference>
<dbReference type="InterPro" id="IPR054514">
    <property type="entry name" value="RhiE-like_linker"/>
</dbReference>
<dbReference type="InterPro" id="IPR014043">
    <property type="entry name" value="Acyl_transferase_dom"/>
</dbReference>
<dbReference type="InterPro" id="IPR013149">
    <property type="entry name" value="ADH-like_C"/>
</dbReference>
<dbReference type="Pfam" id="PF00107">
    <property type="entry name" value="ADH_zinc_N"/>
    <property type="match status" value="1"/>
</dbReference>
<dbReference type="InterPro" id="IPR018201">
    <property type="entry name" value="Ketoacyl_synth_AS"/>
</dbReference>
<dbReference type="Pfam" id="PF08240">
    <property type="entry name" value="ADH_N"/>
    <property type="match status" value="1"/>
</dbReference>
<evidence type="ECO:0000256" key="7">
    <source>
        <dbReference type="ARBA" id="ARBA00022737"/>
    </source>
</evidence>
<dbReference type="SUPFAM" id="SSF51735">
    <property type="entry name" value="NAD(P)-binding Rossmann-fold domains"/>
    <property type="match status" value="3"/>
</dbReference>
<feature type="domain" description="Carrier" evidence="12">
    <location>
        <begin position="2025"/>
        <end position="2102"/>
    </location>
</feature>
<dbReference type="Pfam" id="PF00698">
    <property type="entry name" value="Acyl_transf_1"/>
    <property type="match status" value="1"/>
</dbReference>
<feature type="active site" description="Proton acceptor; for dehydratase activity" evidence="11">
    <location>
        <position position="930"/>
    </location>
</feature>
<dbReference type="CDD" id="cd05195">
    <property type="entry name" value="enoyl_red"/>
    <property type="match status" value="1"/>
</dbReference>
<evidence type="ECO:0000256" key="10">
    <source>
        <dbReference type="ARBA" id="ARBA00023315"/>
    </source>
</evidence>
<keyword evidence="4" id="KW-0963">Cytoplasm</keyword>
<dbReference type="PROSITE" id="PS52004">
    <property type="entry name" value="KS3_2"/>
    <property type="match status" value="1"/>
</dbReference>
<dbReference type="SMART" id="SM00826">
    <property type="entry name" value="PKS_DH"/>
    <property type="match status" value="1"/>
</dbReference>
<comment type="subcellular location">
    <subcellularLocation>
        <location evidence="1">Cytoplasm</location>
    </subcellularLocation>
</comment>
<dbReference type="Gene3D" id="1.10.1200.10">
    <property type="entry name" value="ACP-like"/>
    <property type="match status" value="1"/>
</dbReference>
<evidence type="ECO:0000256" key="2">
    <source>
        <dbReference type="ARBA" id="ARBA00004792"/>
    </source>
</evidence>
<dbReference type="InterPro" id="IPR049900">
    <property type="entry name" value="PKS_mFAS_DH"/>
</dbReference>
<dbReference type="Pfam" id="PF14765">
    <property type="entry name" value="PS-DH"/>
    <property type="match status" value="1"/>
</dbReference>
<name>A0ABW2KFC5_9ACTN</name>
<dbReference type="SMART" id="SM01294">
    <property type="entry name" value="PKS_PP_betabranch"/>
    <property type="match status" value="1"/>
</dbReference>
<dbReference type="PROSITE" id="PS00012">
    <property type="entry name" value="PHOSPHOPANTETHEINE"/>
    <property type="match status" value="1"/>
</dbReference>
<dbReference type="InterPro" id="IPR009081">
    <property type="entry name" value="PP-bd_ACP"/>
</dbReference>
<keyword evidence="16" id="KW-1185">Reference proteome</keyword>
<dbReference type="Gene3D" id="3.10.129.110">
    <property type="entry name" value="Polyketide synthase dehydratase"/>
    <property type="match status" value="1"/>
</dbReference>
<dbReference type="InterPro" id="IPR020841">
    <property type="entry name" value="PKS_Beta-ketoAc_synthase_dom"/>
</dbReference>
<protein>
    <submittedName>
        <fullName evidence="15">SDR family NAD(P)-dependent oxidoreductase</fullName>
    </submittedName>
</protein>
<dbReference type="SMART" id="SM00827">
    <property type="entry name" value="PKS_AT"/>
    <property type="match status" value="1"/>
</dbReference>
<evidence type="ECO:0000313" key="15">
    <source>
        <dbReference type="EMBL" id="MFC7328711.1"/>
    </source>
</evidence>
<dbReference type="Gene3D" id="3.40.47.10">
    <property type="match status" value="1"/>
</dbReference>
<dbReference type="InterPro" id="IPR014030">
    <property type="entry name" value="Ketoacyl_synth_N"/>
</dbReference>
<dbReference type="InterPro" id="IPR036736">
    <property type="entry name" value="ACP-like_sf"/>
</dbReference>
<dbReference type="InterPro" id="IPR016039">
    <property type="entry name" value="Thiolase-like"/>
</dbReference>
<dbReference type="SUPFAM" id="SSF55048">
    <property type="entry name" value="Probable ACP-binding domain of malonyl-CoA ACP transacylase"/>
    <property type="match status" value="1"/>
</dbReference>
<organism evidence="15 16">
    <name type="scientific">Marinactinospora rubrisoli</name>
    <dbReference type="NCBI Taxonomy" id="2715399"/>
    <lineage>
        <taxon>Bacteria</taxon>
        <taxon>Bacillati</taxon>
        <taxon>Actinomycetota</taxon>
        <taxon>Actinomycetes</taxon>
        <taxon>Streptosporangiales</taxon>
        <taxon>Nocardiopsidaceae</taxon>
        <taxon>Marinactinospora</taxon>
    </lineage>
</organism>
<dbReference type="InterPro" id="IPR020843">
    <property type="entry name" value="ER"/>
</dbReference>
<keyword evidence="10" id="KW-0012">Acyltransferase</keyword>
<keyword evidence="6" id="KW-0808">Transferase</keyword>
<evidence type="ECO:0000256" key="9">
    <source>
        <dbReference type="ARBA" id="ARBA00023268"/>
    </source>
</evidence>
<dbReference type="Gene3D" id="3.40.50.720">
    <property type="entry name" value="NAD(P)-binding Rossmann-like Domain"/>
    <property type="match status" value="3"/>
</dbReference>
<dbReference type="SMART" id="SM00822">
    <property type="entry name" value="PKS_KR"/>
    <property type="match status" value="1"/>
</dbReference>
<dbReference type="CDD" id="cd08955">
    <property type="entry name" value="KR_2_FAS_SDR_x"/>
    <property type="match status" value="1"/>
</dbReference>
<dbReference type="SUPFAM" id="SSF52151">
    <property type="entry name" value="FabD/lysophospholipase-like"/>
    <property type="match status" value="1"/>
</dbReference>
<keyword evidence="3" id="KW-0596">Phosphopantetheine</keyword>
<dbReference type="PROSITE" id="PS52019">
    <property type="entry name" value="PKS_MFAS_DH"/>
    <property type="match status" value="1"/>
</dbReference>
<dbReference type="SUPFAM" id="SSF47336">
    <property type="entry name" value="ACP-like"/>
    <property type="match status" value="1"/>
</dbReference>
<keyword evidence="8" id="KW-0521">NADP</keyword>
<evidence type="ECO:0000256" key="1">
    <source>
        <dbReference type="ARBA" id="ARBA00004496"/>
    </source>
</evidence>
<comment type="caution">
    <text evidence="15">The sequence shown here is derived from an EMBL/GenBank/DDBJ whole genome shotgun (WGS) entry which is preliminary data.</text>
</comment>
<gene>
    <name evidence="15" type="ORF">ACFQRF_13245</name>
</gene>
<dbReference type="InterPro" id="IPR006162">
    <property type="entry name" value="Ppantetheine_attach_site"/>
</dbReference>
<accession>A0ABW2KFC5</accession>
<dbReference type="InterPro" id="IPR049551">
    <property type="entry name" value="PKS_DH_C"/>
</dbReference>
<dbReference type="PANTHER" id="PTHR43775:SF37">
    <property type="entry name" value="SI:DKEY-61P9.11"/>
    <property type="match status" value="1"/>
</dbReference>
<dbReference type="CDD" id="cd00833">
    <property type="entry name" value="PKS"/>
    <property type="match status" value="1"/>
</dbReference>
<evidence type="ECO:0000259" key="14">
    <source>
        <dbReference type="PROSITE" id="PS52019"/>
    </source>
</evidence>
<evidence type="ECO:0000256" key="6">
    <source>
        <dbReference type="ARBA" id="ARBA00022679"/>
    </source>
</evidence>
<dbReference type="InterPro" id="IPR016035">
    <property type="entry name" value="Acyl_Trfase/lysoPLipase"/>
</dbReference>
<feature type="region of interest" description="N-terminal hotdog fold" evidence="11">
    <location>
        <begin position="893"/>
        <end position="1021"/>
    </location>
</feature>
<dbReference type="InterPro" id="IPR013968">
    <property type="entry name" value="PKS_KR"/>
</dbReference>
<dbReference type="Pfam" id="PF00550">
    <property type="entry name" value="PP-binding"/>
    <property type="match status" value="1"/>
</dbReference>
<evidence type="ECO:0000256" key="8">
    <source>
        <dbReference type="ARBA" id="ARBA00022857"/>
    </source>
</evidence>
<dbReference type="Gene3D" id="3.30.70.3290">
    <property type="match status" value="1"/>
</dbReference>
<feature type="region of interest" description="C-terminal hotdog fold" evidence="11">
    <location>
        <begin position="1036"/>
        <end position="1186"/>
    </location>
</feature>
<dbReference type="InterPro" id="IPR001227">
    <property type="entry name" value="Ac_transferase_dom_sf"/>
</dbReference>
<evidence type="ECO:0000259" key="13">
    <source>
        <dbReference type="PROSITE" id="PS52004"/>
    </source>
</evidence>
<dbReference type="Gene3D" id="3.90.180.10">
    <property type="entry name" value="Medium-chain alcohol dehydrogenases, catalytic domain"/>
    <property type="match status" value="1"/>
</dbReference>
<dbReference type="Pfam" id="PF22336">
    <property type="entry name" value="RhiE-like_linker"/>
    <property type="match status" value="1"/>
</dbReference>
<keyword evidence="9" id="KW-0511">Multifunctional enzyme</keyword>
<dbReference type="InterPro" id="IPR036291">
    <property type="entry name" value="NAD(P)-bd_dom_sf"/>
</dbReference>
<dbReference type="RefSeq" id="WP_379871357.1">
    <property type="nucleotide sequence ID" value="NZ_JBHTBH010000005.1"/>
</dbReference>
<proteinExistence type="predicted"/>
<evidence type="ECO:0000256" key="11">
    <source>
        <dbReference type="PROSITE-ProRule" id="PRU01363"/>
    </source>
</evidence>
<evidence type="ECO:0000256" key="4">
    <source>
        <dbReference type="ARBA" id="ARBA00022490"/>
    </source>
</evidence>
<dbReference type="SMART" id="SM00825">
    <property type="entry name" value="PKS_KS"/>
    <property type="match status" value="1"/>
</dbReference>
<comment type="pathway">
    <text evidence="2">Antibiotic biosynthesis.</text>
</comment>
<dbReference type="PROSITE" id="PS50075">
    <property type="entry name" value="CARRIER"/>
    <property type="match status" value="1"/>
</dbReference>
<dbReference type="SUPFAM" id="SSF53901">
    <property type="entry name" value="Thiolase-like"/>
    <property type="match status" value="1"/>
</dbReference>
<dbReference type="InterPro" id="IPR013154">
    <property type="entry name" value="ADH-like_N"/>
</dbReference>
<feature type="domain" description="PKS/mFAS DH" evidence="14">
    <location>
        <begin position="893"/>
        <end position="1186"/>
    </location>
</feature>
<dbReference type="Pfam" id="PF00109">
    <property type="entry name" value="ketoacyl-synt"/>
    <property type="match status" value="1"/>
</dbReference>
<dbReference type="Pfam" id="PF21089">
    <property type="entry name" value="PKS_DH_N"/>
    <property type="match status" value="1"/>
</dbReference>
<dbReference type="InterPro" id="IPR050091">
    <property type="entry name" value="PKS_NRPS_Biosynth_Enz"/>
</dbReference>
<keyword evidence="5" id="KW-0597">Phosphoprotein</keyword>
<dbReference type="PROSITE" id="PS00606">
    <property type="entry name" value="KS3_1"/>
    <property type="match status" value="1"/>
</dbReference>
<evidence type="ECO:0000256" key="5">
    <source>
        <dbReference type="ARBA" id="ARBA00022553"/>
    </source>
</evidence>
<reference evidence="16" key="1">
    <citation type="journal article" date="2019" name="Int. J. Syst. Evol. Microbiol.">
        <title>The Global Catalogue of Microorganisms (GCM) 10K type strain sequencing project: providing services to taxonomists for standard genome sequencing and annotation.</title>
        <authorList>
            <consortium name="The Broad Institute Genomics Platform"/>
            <consortium name="The Broad Institute Genome Sequencing Center for Infectious Disease"/>
            <person name="Wu L."/>
            <person name="Ma J."/>
        </authorList>
    </citation>
    <scope>NUCLEOTIDE SEQUENCE [LARGE SCALE GENOMIC DNA]</scope>
    <source>
        <strain evidence="16">CGMCC 4.7382</strain>
    </source>
</reference>
<dbReference type="InterPro" id="IPR014031">
    <property type="entry name" value="Ketoacyl_synth_C"/>
</dbReference>
<dbReference type="Gene3D" id="3.40.366.10">
    <property type="entry name" value="Malonyl-Coenzyme A Acyl Carrier Protein, domain 2"/>
    <property type="match status" value="1"/>
</dbReference>
<dbReference type="InterPro" id="IPR016036">
    <property type="entry name" value="Malonyl_transacylase_ACP-bd"/>
</dbReference>
<sequence length="2111" mass="220268">MAVIGMSCRLPAGVDSPEGLWDALLTGRDLIAECEARGRRSERPPGGAALPAGGRLDGIEDFEPAFFGISPKEAAFIDPQIRLAMEVAWEALERAGIPPRDLRGGQTAVYMGMTQMGYMLHTSRTRAEVYSATGTMLSGVAGRLSYLLGCHGPSVALDGGCAASLIAVHLAGAALQAGETDMALAGGVNITLDEVSTTGLTEAGVLSPTGRCRTFDAAADGFVRSEGCGVVVLKRLADAQRDGDRVLAVLRGSAINHVGPSRSIMQPSAEAQRMVIRTALRRAGLPPDGIGMVETHGTGTPTGDPIEFEALASVYGRGAGRCALGAVKSNVGHTESAAGVIGLIKTVLALRAGLVPPNLHFRTWNPAIAGNAGATGDGRTAGSAGGASEPAARTRLFVPTSAVAWPVPGTRRAAVSGLGITGMNAHLVLEQPPEPVAEPEHTPEPSLARPGVFVVSHVSPGGLARTAGRIADWLEDGGAATPLADVAHTLAARRSPAPYRAAVVAGDRARLSAGLRALATGHPCEDVLTGQADGGTDPVWVFSGHGSQWPGMARGLLADPAFAAALAEVEPVARAESGLELRDLVAAGEPVTRMDVVQPLVFAIQIGLAAVWRSRGVRPSAVVGHSMGEAAAAVAAGMLTPEQGMRVVCVRSRLLEKVAGGAMAMVPWPRARVEEWLARRRYPEVGVAVVASPGSTVVAGDGEELRRLCAEFADAGIEAQPVAVPVAAHSPSVQPVLAELVDALGDLGAAPGSPDVPFYSTVLDDPRAGARFDARYWAANLRRPVEFARATEAVLADGHRLFLEISPHPLLVSAVEETAAAAGHRVTAVPTLLRDRDDAAALAAHLAALYCAGGRVDARRAFPGRLADVPATTWDRRRYWLEGGDRQVRAGCHPLLGERAEVPAPAATDGVRLVWRGDVGTAAHPWLADHRVRSVPIFPGAGFLEMILAAGCAAFGCAPTEVTVRDVRIEQLLALSERVEVFTCAAPAGPDVCDVEILTRGGDTGWTRHACGRVRRVDPAATRPDPRPLSAPEAAPVTVSQQELYRTLAAIGPDYGPAFTGAAGVATSKEGAVLLGRIEVPAAARLRGGMHLNPALLDVCLQPLLLGLDGRDRSRAPGAGRPWLPERIDGFRLLRAGTPIRWCRTEVVRSDGERGHGRAHLFAEDGTPVAVVEEVTLVRMPRPSSAELLPQRLFEVTWRPVALPEPSGGPPGEYLVVTEPGAADLAAAVVDLLTAAGRRASRIAPDTGLAADEWAAVVTSRAARRSAEGGLAGVVLCVQPADADAPPDRDGALRRVSACIALVRAHSDGASLPRLWLATQGGRDVGPDGPADPGQGALRGLVRVLAAEHPELRPCLVDVDGDPAALVAELCADSPEDEVAWRKGERHVARVTRAPLAAGERRPPRLVPRRFGRDGFVAVPDGSGTLGGVRLVELPRRAPGPGEVEVRIAATSVNFRDAMMVLGLLPDEDCDGGTPIGIDCVGTVTAVGRGVTHVAPGDRVLAVALGMTGSFRVVTGALVRRIPGHLGLEEAVTFGVPYLTAWVALRERARLRPGETVLVHSGASGTGLAALHVARSAGARVIATAGTEEKREYLRRLGVEEVLDSRTLDFAPRVRELTGGRGVDVLLNSLAGPAMLAGLELISPRGRFVELGKRDLQADTRIGLRALRGNATYGSVDLASLVADHPDEVGAWLDAVLAEAQAGRFVPLPTRVFPFQRLAEALRVMATGQHIGRLVVRMPRDDEVRVVPEPGGSPAVRPGDAYVITGGLRGLGLATARWLAGHGAGRIVLNGRSAPSEEARVAIAELRAAGTEVEVVRGDIADQATAPRLVAAATAGGRALRGVLHSAVVLDDAPISALDAARVERVWRPKVDGAWQLHLATRDCDLDWFVTFSSMSTLIGNPGQANYAAANAWLDAFAGWRRAHGLPALSIAWGPWGETGLARDFAERGAATISTEEGVAAFEALVTHDRVHTAMGPFEPAVWFRGFSHTAAAPLFSALVTPGGSDSGGSQGEIMAIRAAAAGAPRRALLRAHLTGLVAAITNAPRASIRTSAGFRALGIDSLMAVELRNRLRSGLGVELPLNAIWSHPTVAELAAHLDRHLEPSPVAVGG</sequence>
<dbReference type="InterPro" id="IPR020807">
    <property type="entry name" value="PKS_DH"/>
</dbReference>
<dbReference type="InterPro" id="IPR020806">
    <property type="entry name" value="PKS_PP-bd"/>
</dbReference>
<dbReference type="PANTHER" id="PTHR43775">
    <property type="entry name" value="FATTY ACID SYNTHASE"/>
    <property type="match status" value="1"/>
</dbReference>
<feature type="domain" description="Ketosynthase family 3 (KS3)" evidence="13">
    <location>
        <begin position="1"/>
        <end position="431"/>
    </location>
</feature>
<dbReference type="SUPFAM" id="SSF50129">
    <property type="entry name" value="GroES-like"/>
    <property type="match status" value="1"/>
</dbReference>
<dbReference type="InterPro" id="IPR057326">
    <property type="entry name" value="KR_dom"/>
</dbReference>
<dbReference type="Proteomes" id="UP001596540">
    <property type="component" value="Unassembled WGS sequence"/>
</dbReference>
<dbReference type="InterPro" id="IPR049552">
    <property type="entry name" value="PKS_DH_N"/>
</dbReference>
<evidence type="ECO:0000256" key="3">
    <source>
        <dbReference type="ARBA" id="ARBA00022450"/>
    </source>
</evidence>